<accession>A0A6A6AAH5</accession>
<dbReference type="RefSeq" id="XP_033522080.1">
    <property type="nucleotide sequence ID" value="XM_033673265.1"/>
</dbReference>
<reference evidence="1" key="1">
    <citation type="journal article" date="2020" name="Stud. Mycol.">
        <title>101 Dothideomycetes genomes: a test case for predicting lifestyles and emergence of pathogens.</title>
        <authorList>
            <person name="Haridas S."/>
            <person name="Albert R."/>
            <person name="Binder M."/>
            <person name="Bloem J."/>
            <person name="Labutti K."/>
            <person name="Salamov A."/>
            <person name="Andreopoulos B."/>
            <person name="Baker S."/>
            <person name="Barry K."/>
            <person name="Bills G."/>
            <person name="Bluhm B."/>
            <person name="Cannon C."/>
            <person name="Castanera R."/>
            <person name="Culley D."/>
            <person name="Daum C."/>
            <person name="Ezra D."/>
            <person name="Gonzalez J."/>
            <person name="Henrissat B."/>
            <person name="Kuo A."/>
            <person name="Liang C."/>
            <person name="Lipzen A."/>
            <person name="Lutzoni F."/>
            <person name="Magnuson J."/>
            <person name="Mondo S."/>
            <person name="Nolan M."/>
            <person name="Ohm R."/>
            <person name="Pangilinan J."/>
            <person name="Park H.-J."/>
            <person name="Ramirez L."/>
            <person name="Alfaro M."/>
            <person name="Sun H."/>
            <person name="Tritt A."/>
            <person name="Yoshinaga Y."/>
            <person name="Zwiers L.-H."/>
            <person name="Turgeon B."/>
            <person name="Goodwin S."/>
            <person name="Spatafora J."/>
            <person name="Crous P."/>
            <person name="Grigoriev I."/>
        </authorList>
    </citation>
    <scope>NUCLEOTIDE SEQUENCE</scope>
    <source>
        <strain evidence="1">CBS 119687</strain>
    </source>
</reference>
<gene>
    <name evidence="1" type="ORF">P153DRAFT_53759</name>
</gene>
<sequence>MTTCSYRDYVACVHLPVCDRCCKEAFVSSRQGVRIGCLVVFPMGSEKKVMNRGYIGEKIRVLIGIEVLLESVDWIASNIGKEARWRLFGRRVHQNYDGEVRENRRIVGYKTLKNTVGLIELLGQAQVTFAASFLCDAAVFKAEGGTWKMGT</sequence>
<keyword evidence="2" id="KW-1185">Reference proteome</keyword>
<name>A0A6A6AAH5_9PLEO</name>
<proteinExistence type="predicted"/>
<protein>
    <submittedName>
        <fullName evidence="1">Uncharacterized protein</fullName>
    </submittedName>
</protein>
<dbReference type="GeneID" id="54413697"/>
<dbReference type="AlphaFoldDB" id="A0A6A6AAH5"/>
<organism evidence="1 2">
    <name type="scientific">Dothidotthia symphoricarpi CBS 119687</name>
    <dbReference type="NCBI Taxonomy" id="1392245"/>
    <lineage>
        <taxon>Eukaryota</taxon>
        <taxon>Fungi</taxon>
        <taxon>Dikarya</taxon>
        <taxon>Ascomycota</taxon>
        <taxon>Pezizomycotina</taxon>
        <taxon>Dothideomycetes</taxon>
        <taxon>Pleosporomycetidae</taxon>
        <taxon>Pleosporales</taxon>
        <taxon>Dothidotthiaceae</taxon>
        <taxon>Dothidotthia</taxon>
    </lineage>
</organism>
<evidence type="ECO:0000313" key="2">
    <source>
        <dbReference type="Proteomes" id="UP000799771"/>
    </source>
</evidence>
<dbReference type="EMBL" id="ML977510">
    <property type="protein sequence ID" value="KAF2127691.1"/>
    <property type="molecule type" value="Genomic_DNA"/>
</dbReference>
<evidence type="ECO:0000313" key="1">
    <source>
        <dbReference type="EMBL" id="KAF2127691.1"/>
    </source>
</evidence>
<dbReference type="Proteomes" id="UP000799771">
    <property type="component" value="Unassembled WGS sequence"/>
</dbReference>